<evidence type="ECO:0008006" key="3">
    <source>
        <dbReference type="Google" id="ProtNLM"/>
    </source>
</evidence>
<dbReference type="InterPro" id="IPR013320">
    <property type="entry name" value="ConA-like_dom_sf"/>
</dbReference>
<sequence length="389" mass="40275">MGIMWIWRWGGWMAVGGLMTLPGACSVITGLDGFEIQGGTVEAGGMGASGGGGGEVGGGGGGGGAGGSGGGGKGSCEPGTAMDCYSGDASTQGVGPCRAGETTCDDDGVWGPCVGEIVPTPEETLGDLIDDNCDGTALVSTDVLVRYVINEPASGQTPTELMDVAPDPLALPITFANGLAFTQDTNGHRGLTWPARGQDGRAARSIQNTKVTTRLDQAQRLTLELVADVTDSDSGSTLTRLFYLGINESTDQLSLIPRNAGENLRLYFNDNNADAHNGVQWPVNLHTAGRIVLHVVLDTTKATDSERVTLYRNGSALSPEGTPTWPGENERLNLTGTNSLALGNRPSGGRSIQGTLHYAAVYMRALTPNEVESNAAVLLANDDNHTVDN</sequence>
<accession>A0A0K1EGU6</accession>
<reference evidence="1 2" key="1">
    <citation type="submission" date="2015-07" db="EMBL/GenBank/DDBJ databases">
        <title>Genome analysis of myxobacterium Chondromyces crocatus Cm c5 reveals a high potential for natural compound synthesis and the genetic basis for the loss of fruiting body formation.</title>
        <authorList>
            <person name="Zaburannyi N."/>
            <person name="Bunk B."/>
            <person name="Maier J."/>
            <person name="Overmann J."/>
            <person name="Mueller R."/>
        </authorList>
    </citation>
    <scope>NUCLEOTIDE SEQUENCE [LARGE SCALE GENOMIC DNA]</scope>
    <source>
        <strain evidence="1 2">Cm c5</strain>
    </source>
</reference>
<protein>
    <recommendedName>
        <fullName evidence="3">LamG-like jellyroll fold domain-containing protein</fullName>
    </recommendedName>
</protein>
<gene>
    <name evidence="1" type="ORF">CMC5_042340</name>
</gene>
<evidence type="ECO:0000313" key="1">
    <source>
        <dbReference type="EMBL" id="AKT40081.1"/>
    </source>
</evidence>
<evidence type="ECO:0000313" key="2">
    <source>
        <dbReference type="Proteomes" id="UP000067626"/>
    </source>
</evidence>
<organism evidence="1 2">
    <name type="scientific">Chondromyces crocatus</name>
    <dbReference type="NCBI Taxonomy" id="52"/>
    <lineage>
        <taxon>Bacteria</taxon>
        <taxon>Pseudomonadati</taxon>
        <taxon>Myxococcota</taxon>
        <taxon>Polyangia</taxon>
        <taxon>Polyangiales</taxon>
        <taxon>Polyangiaceae</taxon>
        <taxon>Chondromyces</taxon>
    </lineage>
</organism>
<dbReference type="Pfam" id="PF13385">
    <property type="entry name" value="Laminin_G_3"/>
    <property type="match status" value="1"/>
</dbReference>
<dbReference type="EMBL" id="CP012159">
    <property type="protein sequence ID" value="AKT40081.1"/>
    <property type="molecule type" value="Genomic_DNA"/>
</dbReference>
<keyword evidence="2" id="KW-1185">Reference proteome</keyword>
<dbReference type="SUPFAM" id="SSF49899">
    <property type="entry name" value="Concanavalin A-like lectins/glucanases"/>
    <property type="match status" value="1"/>
</dbReference>
<dbReference type="AlphaFoldDB" id="A0A0K1EGU6"/>
<dbReference type="KEGG" id="ccro:CMC5_042340"/>
<name>A0A0K1EGU6_CHOCO</name>
<proteinExistence type="predicted"/>
<dbReference type="Proteomes" id="UP000067626">
    <property type="component" value="Chromosome"/>
</dbReference>
<dbReference type="Gene3D" id="2.60.120.200">
    <property type="match status" value="1"/>
</dbReference>